<dbReference type="EMBL" id="AVFL01000024">
    <property type="protein sequence ID" value="EWY37630.1"/>
    <property type="molecule type" value="Genomic_DNA"/>
</dbReference>
<dbReference type="STRING" id="1385369.N825_16395"/>
<evidence type="ECO:0000256" key="4">
    <source>
        <dbReference type="ARBA" id="ARBA00022729"/>
    </source>
</evidence>
<organism evidence="9 10">
    <name type="scientific">Skermanella stibiiresistens SB22</name>
    <dbReference type="NCBI Taxonomy" id="1385369"/>
    <lineage>
        <taxon>Bacteria</taxon>
        <taxon>Pseudomonadati</taxon>
        <taxon>Pseudomonadota</taxon>
        <taxon>Alphaproteobacteria</taxon>
        <taxon>Rhodospirillales</taxon>
        <taxon>Azospirillaceae</taxon>
        <taxon>Skermanella</taxon>
    </lineage>
</organism>
<evidence type="ECO:0000313" key="9">
    <source>
        <dbReference type="EMBL" id="EWY37630.1"/>
    </source>
</evidence>
<evidence type="ECO:0000256" key="2">
    <source>
        <dbReference type="ARBA" id="ARBA00008610"/>
    </source>
</evidence>
<dbReference type="InterPro" id="IPR003760">
    <property type="entry name" value="PnrA-like"/>
</dbReference>
<dbReference type="OrthoDB" id="9784230at2"/>
<dbReference type="Proteomes" id="UP000019486">
    <property type="component" value="Unassembled WGS sequence"/>
</dbReference>
<evidence type="ECO:0000256" key="5">
    <source>
        <dbReference type="ARBA" id="ARBA00023136"/>
    </source>
</evidence>
<evidence type="ECO:0000256" key="3">
    <source>
        <dbReference type="ARBA" id="ARBA00022475"/>
    </source>
</evidence>
<dbReference type="Gene3D" id="3.40.50.2300">
    <property type="match status" value="2"/>
</dbReference>
<evidence type="ECO:0000256" key="7">
    <source>
        <dbReference type="SAM" id="SignalP"/>
    </source>
</evidence>
<reference evidence="9 10" key="1">
    <citation type="submission" date="2013-08" db="EMBL/GenBank/DDBJ databases">
        <title>The genome sequence of Skermanella stibiiresistens.</title>
        <authorList>
            <person name="Zhu W."/>
            <person name="Wang G."/>
        </authorList>
    </citation>
    <scope>NUCLEOTIDE SEQUENCE [LARGE SCALE GENOMIC DNA]</scope>
    <source>
        <strain evidence="9 10">SB22</strain>
    </source>
</reference>
<dbReference type="SUPFAM" id="SSF53822">
    <property type="entry name" value="Periplasmic binding protein-like I"/>
    <property type="match status" value="1"/>
</dbReference>
<accession>W9GUT1</accession>
<evidence type="ECO:0000259" key="8">
    <source>
        <dbReference type="Pfam" id="PF02608"/>
    </source>
</evidence>
<keyword evidence="10" id="KW-1185">Reference proteome</keyword>
<comment type="caution">
    <text evidence="9">The sequence shown here is derived from an EMBL/GenBank/DDBJ whole genome shotgun (WGS) entry which is preliminary data.</text>
</comment>
<proteinExistence type="inferred from homology"/>
<dbReference type="PANTHER" id="PTHR34296">
    <property type="entry name" value="TRANSCRIPTIONAL ACTIVATOR PROTEIN MED"/>
    <property type="match status" value="1"/>
</dbReference>
<dbReference type="InterPro" id="IPR028082">
    <property type="entry name" value="Peripla_BP_I"/>
</dbReference>
<evidence type="ECO:0000256" key="6">
    <source>
        <dbReference type="ARBA" id="ARBA00023288"/>
    </source>
</evidence>
<dbReference type="Pfam" id="PF02608">
    <property type="entry name" value="Bmp"/>
    <property type="match status" value="1"/>
</dbReference>
<keyword evidence="5" id="KW-0472">Membrane</keyword>
<comment type="similarity">
    <text evidence="2">Belongs to the BMP lipoprotein family.</text>
</comment>
<dbReference type="InterPro" id="IPR050957">
    <property type="entry name" value="BMP_lipoprotein"/>
</dbReference>
<comment type="subcellular location">
    <subcellularLocation>
        <location evidence="1">Cell membrane</location>
        <topology evidence="1">Lipid-anchor</topology>
    </subcellularLocation>
</comment>
<dbReference type="CDD" id="cd06354">
    <property type="entry name" value="PBP1_PrnA-like"/>
    <property type="match status" value="1"/>
</dbReference>
<keyword evidence="6" id="KW-0449">Lipoprotein</keyword>
<dbReference type="GO" id="GO:0005886">
    <property type="term" value="C:plasma membrane"/>
    <property type="evidence" value="ECO:0007669"/>
    <property type="project" value="UniProtKB-SubCell"/>
</dbReference>
<feature type="signal peptide" evidence="7">
    <location>
        <begin position="1"/>
        <end position="31"/>
    </location>
</feature>
<protein>
    <submittedName>
        <fullName evidence="9">Membrane protein</fullName>
    </submittedName>
</protein>
<feature type="domain" description="ABC transporter substrate-binding protein PnrA-like" evidence="8">
    <location>
        <begin position="37"/>
        <end position="329"/>
    </location>
</feature>
<evidence type="ECO:0000256" key="1">
    <source>
        <dbReference type="ARBA" id="ARBA00004193"/>
    </source>
</evidence>
<dbReference type="PATRIC" id="fig|1385369.3.peg.5253"/>
<gene>
    <name evidence="9" type="ORF">N825_16395</name>
</gene>
<dbReference type="AlphaFoldDB" id="W9GUT1"/>
<feature type="chain" id="PRO_5004920652" evidence="7">
    <location>
        <begin position="32"/>
        <end position="335"/>
    </location>
</feature>
<dbReference type="PANTHER" id="PTHR34296:SF2">
    <property type="entry name" value="ABC TRANSPORTER GUANOSINE-BINDING PROTEIN NUPN"/>
    <property type="match status" value="1"/>
</dbReference>
<sequence length="335" mass="35489">MKRLFKALSITASIAAAGAITGGMASSPAAAQGFQPAIVFDMGGKFDKSFNEAAYVGAERFKKESGIEYREFEVTQEAQREQALRTMARRGATIVVGVGFAQASAMEKVADEFPGTKFCIIDSVVERPNVQSITFKEHEGSFLVGMMAAMASKTGKVGFVGGMDIPLIRNFATGYQQGVKHANAGAEIFQNMTGTTPAAWRDPTRGGELAKSQMDRGADVIYAAAGGTGLGVLQAVADNKKLSIGVDSNQNHLHPGSVLTSMIKRVDVAVHNCMNSAKNGTWVPGSRVLGLKEDGVGYSLDDDNKALVTDDMKAKVEGAKAQIIAGELQVQPYKQ</sequence>
<keyword evidence="3" id="KW-1003">Cell membrane</keyword>
<name>W9GUT1_9PROT</name>
<keyword evidence="4 7" id="KW-0732">Signal</keyword>
<evidence type="ECO:0000313" key="10">
    <source>
        <dbReference type="Proteomes" id="UP000019486"/>
    </source>
</evidence>
<dbReference type="RefSeq" id="WP_037458417.1">
    <property type="nucleotide sequence ID" value="NZ_AVFL01000024.1"/>
</dbReference>